<dbReference type="AlphaFoldDB" id="A0A2P2L1S9"/>
<dbReference type="PANTHER" id="PTHR23327">
    <property type="entry name" value="RING FINGER PROTEIN 127"/>
    <property type="match status" value="1"/>
</dbReference>
<evidence type="ECO:0000259" key="1">
    <source>
        <dbReference type="Pfam" id="PF02190"/>
    </source>
</evidence>
<reference evidence="2" key="1">
    <citation type="submission" date="2018-02" db="EMBL/GenBank/DDBJ databases">
        <title>Rhizophora mucronata_Transcriptome.</title>
        <authorList>
            <person name="Meera S.P."/>
            <person name="Sreeshan A."/>
            <person name="Augustine A."/>
        </authorList>
    </citation>
    <scope>NUCLEOTIDE SEQUENCE</scope>
    <source>
        <tissue evidence="2">Leaf</tissue>
    </source>
</reference>
<dbReference type="InterPro" id="IPR015947">
    <property type="entry name" value="PUA-like_sf"/>
</dbReference>
<dbReference type="GO" id="GO:0061630">
    <property type="term" value="F:ubiquitin protein ligase activity"/>
    <property type="evidence" value="ECO:0007669"/>
    <property type="project" value="TreeGrafter"/>
</dbReference>
<protein>
    <submittedName>
        <fullName evidence="2">Uncharacterized protein MANES_06G089300</fullName>
    </submittedName>
</protein>
<dbReference type="InterPro" id="IPR003111">
    <property type="entry name" value="Lon_prtase_N"/>
</dbReference>
<dbReference type="Pfam" id="PF02190">
    <property type="entry name" value="LON_substr_bdg"/>
    <property type="match status" value="1"/>
</dbReference>
<dbReference type="InterPro" id="IPR046336">
    <property type="entry name" value="Lon_prtase_N_sf"/>
</dbReference>
<feature type="domain" description="Lon N-terminal" evidence="1">
    <location>
        <begin position="57"/>
        <end position="131"/>
    </location>
</feature>
<dbReference type="PANTHER" id="PTHR23327:SF42">
    <property type="entry name" value="LON PEPTIDASE N-TERMINAL DOMAIN AND RING FINGER PROTEIN C14F5.10C"/>
    <property type="match status" value="1"/>
</dbReference>
<name>A0A2P2L1S9_RHIMU</name>
<proteinExistence type="predicted"/>
<dbReference type="EMBL" id="GGEC01031450">
    <property type="protein sequence ID" value="MBX11934.1"/>
    <property type="molecule type" value="Transcribed_RNA"/>
</dbReference>
<dbReference type="EMBL" id="GGEC01031445">
    <property type="protein sequence ID" value="MBX11929.1"/>
    <property type="molecule type" value="Transcribed_RNA"/>
</dbReference>
<sequence>MDRGNKCPLCRTVLFISPRTCAVSVTLKNIIQKIFPEEYAERKSEHESLTNYGVDLIPLFVMDAIIPCQKLRLHIFEPRYRLMVRRIMEGNRRMGMVVIDSTTGSIADFACEVEITKCEPLPDGRFYLEVKMQNLFVAYKLGNIVLYLSSLKQRRLFFPLKLGHL</sequence>
<dbReference type="Gene3D" id="2.30.130.40">
    <property type="entry name" value="LON domain-like"/>
    <property type="match status" value="1"/>
</dbReference>
<accession>A0A2P2L1S9</accession>
<organism evidence="2">
    <name type="scientific">Rhizophora mucronata</name>
    <name type="common">Asiatic mangrove</name>
    <dbReference type="NCBI Taxonomy" id="61149"/>
    <lineage>
        <taxon>Eukaryota</taxon>
        <taxon>Viridiplantae</taxon>
        <taxon>Streptophyta</taxon>
        <taxon>Embryophyta</taxon>
        <taxon>Tracheophyta</taxon>
        <taxon>Spermatophyta</taxon>
        <taxon>Magnoliopsida</taxon>
        <taxon>eudicotyledons</taxon>
        <taxon>Gunneridae</taxon>
        <taxon>Pentapetalae</taxon>
        <taxon>rosids</taxon>
        <taxon>fabids</taxon>
        <taxon>Malpighiales</taxon>
        <taxon>Rhizophoraceae</taxon>
        <taxon>Rhizophora</taxon>
    </lineage>
</organism>
<evidence type="ECO:0000313" key="2">
    <source>
        <dbReference type="EMBL" id="MBX11934.1"/>
    </source>
</evidence>
<dbReference type="SUPFAM" id="SSF88697">
    <property type="entry name" value="PUA domain-like"/>
    <property type="match status" value="1"/>
</dbReference>